<evidence type="ECO:0000313" key="2">
    <source>
        <dbReference type="Proteomes" id="UP000220639"/>
    </source>
</evidence>
<organism evidence="1 2">
    <name type="scientific">Klebsiella grimontii</name>
    <dbReference type="NCBI Taxonomy" id="2058152"/>
    <lineage>
        <taxon>Bacteria</taxon>
        <taxon>Pseudomonadati</taxon>
        <taxon>Pseudomonadota</taxon>
        <taxon>Gammaproteobacteria</taxon>
        <taxon>Enterobacterales</taxon>
        <taxon>Enterobacteriaceae</taxon>
        <taxon>Klebsiella/Raoultella group</taxon>
        <taxon>Klebsiella</taxon>
    </lineage>
</organism>
<proteinExistence type="predicted"/>
<gene>
    <name evidence="1" type="ORF">KOSB73_210236</name>
</gene>
<sequence>MRHAPDEIVMLLELLDMGFDVNPWVKKRPFYLRGELANCADNRAFLPMILFRASGHVEIISPFDNFHFQLPLRGYGA</sequence>
<accession>A0A285AYL1</accession>
<dbReference type="EMBL" id="FZTC01000014">
    <property type="protein sequence ID" value="SNU33742.1"/>
    <property type="molecule type" value="Genomic_DNA"/>
</dbReference>
<dbReference type="AlphaFoldDB" id="A0A285AYL1"/>
<evidence type="ECO:0000313" key="1">
    <source>
        <dbReference type="EMBL" id="SNU33742.1"/>
    </source>
</evidence>
<dbReference type="Proteomes" id="UP000220639">
    <property type="component" value="Unassembled WGS sequence"/>
</dbReference>
<reference evidence="2" key="1">
    <citation type="submission" date="2017-08" db="EMBL/GenBank/DDBJ databases">
        <authorList>
            <person name="Brisse S."/>
        </authorList>
    </citation>
    <scope>NUCLEOTIDE SEQUENCE [LARGE SCALE GENOMIC DNA]</scope>
    <source>
        <strain evidence="2">06D021</strain>
    </source>
</reference>
<protein>
    <submittedName>
        <fullName evidence="1">Uncharacterized protein</fullName>
    </submittedName>
</protein>
<name>A0A285AYL1_9ENTR</name>